<dbReference type="Pfam" id="PF00528">
    <property type="entry name" value="BPD_transp_1"/>
    <property type="match status" value="1"/>
</dbReference>
<dbReference type="Gene3D" id="1.10.3720.10">
    <property type="entry name" value="MetI-like"/>
    <property type="match status" value="1"/>
</dbReference>
<dbReference type="GO" id="GO:0005886">
    <property type="term" value="C:plasma membrane"/>
    <property type="evidence" value="ECO:0007669"/>
    <property type="project" value="UniProtKB-SubCell"/>
</dbReference>
<comment type="subcellular location">
    <subcellularLocation>
        <location evidence="1 7">Cell membrane</location>
        <topology evidence="1 7">Multi-pass membrane protein</topology>
    </subcellularLocation>
</comment>
<dbReference type="PANTHER" id="PTHR43163">
    <property type="entry name" value="DIPEPTIDE TRANSPORT SYSTEM PERMEASE PROTEIN DPPB-RELATED"/>
    <property type="match status" value="1"/>
</dbReference>
<keyword evidence="4 7" id="KW-0812">Transmembrane</keyword>
<dbReference type="InterPro" id="IPR000515">
    <property type="entry name" value="MetI-like"/>
</dbReference>
<dbReference type="Proteomes" id="UP000621454">
    <property type="component" value="Unassembled WGS sequence"/>
</dbReference>
<feature type="transmembrane region" description="Helical" evidence="7">
    <location>
        <begin position="282"/>
        <end position="307"/>
    </location>
</feature>
<feature type="transmembrane region" description="Helical" evidence="7">
    <location>
        <begin position="177"/>
        <end position="196"/>
    </location>
</feature>
<evidence type="ECO:0000313" key="10">
    <source>
        <dbReference type="Proteomes" id="UP000621454"/>
    </source>
</evidence>
<proteinExistence type="inferred from homology"/>
<dbReference type="GO" id="GO:0071916">
    <property type="term" value="F:dipeptide transmembrane transporter activity"/>
    <property type="evidence" value="ECO:0007669"/>
    <property type="project" value="TreeGrafter"/>
</dbReference>
<evidence type="ECO:0000256" key="3">
    <source>
        <dbReference type="ARBA" id="ARBA00022475"/>
    </source>
</evidence>
<evidence type="ECO:0000313" key="9">
    <source>
        <dbReference type="EMBL" id="GGB38487.1"/>
    </source>
</evidence>
<evidence type="ECO:0000256" key="1">
    <source>
        <dbReference type="ARBA" id="ARBA00004651"/>
    </source>
</evidence>
<accession>A0A916TDI0</accession>
<dbReference type="InterPro" id="IPR045621">
    <property type="entry name" value="BPD_transp_1_N"/>
</dbReference>
<comment type="similarity">
    <text evidence="7">Belongs to the binding-protein-dependent transport system permease family.</text>
</comment>
<reference evidence="9" key="1">
    <citation type="journal article" date="2014" name="Int. J. Syst. Evol. Microbiol.">
        <title>Complete genome sequence of Corynebacterium casei LMG S-19264T (=DSM 44701T), isolated from a smear-ripened cheese.</title>
        <authorList>
            <consortium name="US DOE Joint Genome Institute (JGI-PGF)"/>
            <person name="Walter F."/>
            <person name="Albersmeier A."/>
            <person name="Kalinowski J."/>
            <person name="Ruckert C."/>
        </authorList>
    </citation>
    <scope>NUCLEOTIDE SEQUENCE</scope>
    <source>
        <strain evidence="9">CGMCC 1.12827</strain>
    </source>
</reference>
<feature type="transmembrane region" description="Helical" evidence="7">
    <location>
        <begin position="235"/>
        <end position="262"/>
    </location>
</feature>
<feature type="transmembrane region" description="Helical" evidence="7">
    <location>
        <begin position="99"/>
        <end position="122"/>
    </location>
</feature>
<feature type="transmembrane region" description="Helical" evidence="7">
    <location>
        <begin position="134"/>
        <end position="157"/>
    </location>
</feature>
<comment type="caution">
    <text evidence="9">The sequence shown here is derived from an EMBL/GenBank/DDBJ whole genome shotgun (WGS) entry which is preliminary data.</text>
</comment>
<organism evidence="9 10">
    <name type="scientific">Gordonia jinhuaensis</name>
    <dbReference type="NCBI Taxonomy" id="1517702"/>
    <lineage>
        <taxon>Bacteria</taxon>
        <taxon>Bacillati</taxon>
        <taxon>Actinomycetota</taxon>
        <taxon>Actinomycetes</taxon>
        <taxon>Mycobacteriales</taxon>
        <taxon>Gordoniaceae</taxon>
        <taxon>Gordonia</taxon>
    </lineage>
</organism>
<evidence type="ECO:0000256" key="5">
    <source>
        <dbReference type="ARBA" id="ARBA00022989"/>
    </source>
</evidence>
<dbReference type="AlphaFoldDB" id="A0A916TDI0"/>
<name>A0A916TDI0_9ACTN</name>
<sequence length="315" mass="33663">MLMLFTKRLLLVLATLLLASAVVFGLLSVVPGDPAKTMLGVTATPQAVADLRHELGLDRSVTTRYFSWLGGLFHGDFGQSYVTRRSVGPDVMSHLQVSLILVIAAMLVALIVAIPSGTYAAYRSRHVDGALVGLTSQLGIAIPGFLAGLLLVVVFAVKLRWLPASGWAAPIDGAGPFLSHLVLPALALGLVQGAILSRYMRSAVLDVMHEDYMRTARAKGLSPLQTLLRHGMRNAAISVLTISAIELAALLVGAIVIENVFVIPGLGTLLVRSVENRDMVSVQAIVMVIVVAVLAINLLVELLYLLIDPRLRSER</sequence>
<evidence type="ECO:0000259" key="8">
    <source>
        <dbReference type="PROSITE" id="PS50928"/>
    </source>
</evidence>
<keyword evidence="6 7" id="KW-0472">Membrane</keyword>
<feature type="domain" description="ABC transmembrane type-1" evidence="8">
    <location>
        <begin position="95"/>
        <end position="300"/>
    </location>
</feature>
<dbReference type="CDD" id="cd06261">
    <property type="entry name" value="TM_PBP2"/>
    <property type="match status" value="1"/>
</dbReference>
<dbReference type="EMBL" id="BMGC01000021">
    <property type="protein sequence ID" value="GGB38487.1"/>
    <property type="molecule type" value="Genomic_DNA"/>
</dbReference>
<protein>
    <submittedName>
        <fullName evidence="9">Peptide ABC transporter</fullName>
    </submittedName>
</protein>
<evidence type="ECO:0000256" key="2">
    <source>
        <dbReference type="ARBA" id="ARBA00022448"/>
    </source>
</evidence>
<keyword evidence="5 7" id="KW-1133">Transmembrane helix</keyword>
<evidence type="ECO:0000256" key="7">
    <source>
        <dbReference type="RuleBase" id="RU363032"/>
    </source>
</evidence>
<dbReference type="Pfam" id="PF19300">
    <property type="entry name" value="BPD_transp_1_N"/>
    <property type="match status" value="1"/>
</dbReference>
<gene>
    <name evidence="9" type="ORF">GCM10011489_27710</name>
</gene>
<reference evidence="9" key="2">
    <citation type="submission" date="2020-09" db="EMBL/GenBank/DDBJ databases">
        <authorList>
            <person name="Sun Q."/>
            <person name="Zhou Y."/>
        </authorList>
    </citation>
    <scope>NUCLEOTIDE SEQUENCE</scope>
    <source>
        <strain evidence="9">CGMCC 1.12827</strain>
    </source>
</reference>
<dbReference type="PROSITE" id="PS50928">
    <property type="entry name" value="ABC_TM1"/>
    <property type="match status" value="1"/>
</dbReference>
<dbReference type="SUPFAM" id="SSF161098">
    <property type="entry name" value="MetI-like"/>
    <property type="match status" value="1"/>
</dbReference>
<keyword evidence="10" id="KW-1185">Reference proteome</keyword>
<dbReference type="RefSeq" id="WP_188587171.1">
    <property type="nucleotide sequence ID" value="NZ_BMGC01000021.1"/>
</dbReference>
<evidence type="ECO:0000256" key="6">
    <source>
        <dbReference type="ARBA" id="ARBA00023136"/>
    </source>
</evidence>
<dbReference type="PANTHER" id="PTHR43163:SF6">
    <property type="entry name" value="DIPEPTIDE TRANSPORT SYSTEM PERMEASE PROTEIN DPPB-RELATED"/>
    <property type="match status" value="1"/>
</dbReference>
<keyword evidence="3" id="KW-1003">Cell membrane</keyword>
<keyword evidence="2 7" id="KW-0813">Transport</keyword>
<evidence type="ECO:0000256" key="4">
    <source>
        <dbReference type="ARBA" id="ARBA00022692"/>
    </source>
</evidence>
<dbReference type="InterPro" id="IPR035906">
    <property type="entry name" value="MetI-like_sf"/>
</dbReference>